<name>A0A0W0YND4_9GAMM</name>
<proteinExistence type="predicted"/>
<protein>
    <submittedName>
        <fullName evidence="1">Uncharacterized protein</fullName>
    </submittedName>
</protein>
<dbReference type="RefSeq" id="WP_027271998.1">
    <property type="nucleotide sequence ID" value="NZ_CAAAJE010000002.1"/>
</dbReference>
<organism evidence="1 2">
    <name type="scientific">Legionella sainthelensi</name>
    <dbReference type="NCBI Taxonomy" id="28087"/>
    <lineage>
        <taxon>Bacteria</taxon>
        <taxon>Pseudomonadati</taxon>
        <taxon>Pseudomonadota</taxon>
        <taxon>Gammaproteobacteria</taxon>
        <taxon>Legionellales</taxon>
        <taxon>Legionellaceae</taxon>
        <taxon>Legionella</taxon>
    </lineage>
</organism>
<comment type="caution">
    <text evidence="1">The sequence shown here is derived from an EMBL/GenBank/DDBJ whole genome shotgun (WGS) entry which is preliminary data.</text>
</comment>
<sequence>MQLAVREIALKDIEIHSRITIITGDFLGHASRIKPSSATNPTIVNFHSIVLRSNGRKAAKDICLGHNILP</sequence>
<accession>A0A0W0YND4</accession>
<dbReference type="Proteomes" id="UP000054621">
    <property type="component" value="Unassembled WGS sequence"/>
</dbReference>
<evidence type="ECO:0000313" key="1">
    <source>
        <dbReference type="EMBL" id="KTD58223.1"/>
    </source>
</evidence>
<dbReference type="EMBL" id="LNYV01000013">
    <property type="protein sequence ID" value="KTD58223.1"/>
    <property type="molecule type" value="Genomic_DNA"/>
</dbReference>
<gene>
    <name evidence="1" type="ORF">Lsai_0830</name>
</gene>
<dbReference type="PATRIC" id="fig|28087.4.peg.886"/>
<dbReference type="AlphaFoldDB" id="A0A0W0YND4"/>
<reference evidence="1 2" key="1">
    <citation type="submission" date="2015-11" db="EMBL/GenBank/DDBJ databases">
        <title>Genomic analysis of 38 Legionella species identifies large and diverse effector repertoires.</title>
        <authorList>
            <person name="Burstein D."/>
            <person name="Amaro F."/>
            <person name="Zusman T."/>
            <person name="Lifshitz Z."/>
            <person name="Cohen O."/>
            <person name="Gilbert J.A."/>
            <person name="Pupko T."/>
            <person name="Shuman H.A."/>
            <person name="Segal G."/>
        </authorList>
    </citation>
    <scope>NUCLEOTIDE SEQUENCE [LARGE SCALE GENOMIC DNA]</scope>
    <source>
        <strain evidence="1 2">Mt.St.Helens-4</strain>
    </source>
</reference>
<evidence type="ECO:0000313" key="2">
    <source>
        <dbReference type="Proteomes" id="UP000054621"/>
    </source>
</evidence>